<dbReference type="PANTHER" id="PTHR43685">
    <property type="entry name" value="GLYCOSYLTRANSFERASE"/>
    <property type="match status" value="1"/>
</dbReference>
<dbReference type="Pfam" id="PF00535">
    <property type="entry name" value="Glycos_transf_2"/>
    <property type="match status" value="1"/>
</dbReference>
<evidence type="ECO:0000256" key="1">
    <source>
        <dbReference type="SAM" id="MobiDB-lite"/>
    </source>
</evidence>
<dbReference type="InterPro" id="IPR001173">
    <property type="entry name" value="Glyco_trans_2-like"/>
</dbReference>
<proteinExistence type="predicted"/>
<dbReference type="RefSeq" id="WP_179407242.1">
    <property type="nucleotide sequence ID" value="NZ_BMGF01000002.1"/>
</dbReference>
<dbReference type="SUPFAM" id="SSF53448">
    <property type="entry name" value="Nucleotide-diphospho-sugar transferases"/>
    <property type="match status" value="1"/>
</dbReference>
<dbReference type="GO" id="GO:0016740">
    <property type="term" value="F:transferase activity"/>
    <property type="evidence" value="ECO:0007669"/>
    <property type="project" value="UniProtKB-KW"/>
</dbReference>
<evidence type="ECO:0000259" key="2">
    <source>
        <dbReference type="Pfam" id="PF00535"/>
    </source>
</evidence>
<evidence type="ECO:0000313" key="4">
    <source>
        <dbReference type="Proteomes" id="UP000522081"/>
    </source>
</evidence>
<keyword evidence="4" id="KW-1185">Reference proteome</keyword>
<feature type="domain" description="Glycosyltransferase 2-like" evidence="2">
    <location>
        <begin position="13"/>
        <end position="140"/>
    </location>
</feature>
<organism evidence="3 4">
    <name type="scientific">Novosphingobium marinum</name>
    <dbReference type="NCBI Taxonomy" id="1514948"/>
    <lineage>
        <taxon>Bacteria</taxon>
        <taxon>Pseudomonadati</taxon>
        <taxon>Pseudomonadota</taxon>
        <taxon>Alphaproteobacteria</taxon>
        <taxon>Sphingomonadales</taxon>
        <taxon>Sphingomonadaceae</taxon>
        <taxon>Novosphingobium</taxon>
    </lineage>
</organism>
<comment type="caution">
    <text evidence="3">The sequence shown here is derived from an EMBL/GenBank/DDBJ whole genome shotgun (WGS) entry which is preliminary data.</text>
</comment>
<dbReference type="PANTHER" id="PTHR43685:SF11">
    <property type="entry name" value="GLYCOSYLTRANSFERASE TAGX-RELATED"/>
    <property type="match status" value="1"/>
</dbReference>
<gene>
    <name evidence="3" type="ORF">FHS75_001705</name>
</gene>
<sequence>MSSAIGTIPGVTAIIPAYNAEKHLEKTLRSVLAQTYENLDVIVVDDGSTDSTAEIVSIVARQHDRVCCDTIENQGVAAAQNRGLALSQSRYVAFLDADDLWHPQKIEKQVAALLAHGDSPEWAACYTYYRRIDDDDRVLWDGAEGGLRGDFLAQHLLDNHVGNGSSLLVRRDLAIELGGFDPEFAQRGIGGCEDFDLQLRILRRHRIELVPEFLVGYRTHAEAMSNDDLAMGRGIVAVVEKLGKRGLLEPAELRSARFAMRSHAIVRFARAGAWGRIAGALLRMFSIAPLATIRFALSAPGRLSRRRTRLSRLRDQGSGPDFASLTPTQRTAPQ</sequence>
<feature type="compositionally biased region" description="Polar residues" evidence="1">
    <location>
        <begin position="325"/>
        <end position="334"/>
    </location>
</feature>
<keyword evidence="3" id="KW-0808">Transferase</keyword>
<feature type="region of interest" description="Disordered" evidence="1">
    <location>
        <begin position="310"/>
        <end position="334"/>
    </location>
</feature>
<dbReference type="EMBL" id="JACBZF010000002">
    <property type="protein sequence ID" value="NYH95386.1"/>
    <property type="molecule type" value="Genomic_DNA"/>
</dbReference>
<dbReference type="Gene3D" id="3.90.550.10">
    <property type="entry name" value="Spore Coat Polysaccharide Biosynthesis Protein SpsA, Chain A"/>
    <property type="match status" value="1"/>
</dbReference>
<accession>A0A7Y9XYN1</accession>
<dbReference type="Proteomes" id="UP000522081">
    <property type="component" value="Unassembled WGS sequence"/>
</dbReference>
<evidence type="ECO:0000313" key="3">
    <source>
        <dbReference type="EMBL" id="NYH95386.1"/>
    </source>
</evidence>
<dbReference type="InterPro" id="IPR029044">
    <property type="entry name" value="Nucleotide-diphossugar_trans"/>
</dbReference>
<protein>
    <submittedName>
        <fullName evidence="3">Glycosyltransferase involved in cell wall biosynthesis</fullName>
    </submittedName>
</protein>
<name>A0A7Y9XYN1_9SPHN</name>
<dbReference type="AlphaFoldDB" id="A0A7Y9XYN1"/>
<dbReference type="InterPro" id="IPR050834">
    <property type="entry name" value="Glycosyltransf_2"/>
</dbReference>
<reference evidence="3 4" key="1">
    <citation type="submission" date="2020-07" db="EMBL/GenBank/DDBJ databases">
        <title>Genomic Encyclopedia of Type Strains, Phase IV (KMG-IV): sequencing the most valuable type-strain genomes for metagenomic binning, comparative biology and taxonomic classification.</title>
        <authorList>
            <person name="Goeker M."/>
        </authorList>
    </citation>
    <scope>NUCLEOTIDE SEQUENCE [LARGE SCALE GENOMIC DNA]</scope>
    <source>
        <strain evidence="3 4">DSM 29043</strain>
    </source>
</reference>